<name>A0A9N9GEQ3_9GLOM</name>
<reference evidence="3" key="1">
    <citation type="submission" date="2021-06" db="EMBL/GenBank/DDBJ databases">
        <authorList>
            <person name="Kallberg Y."/>
            <person name="Tangrot J."/>
            <person name="Rosling A."/>
        </authorList>
    </citation>
    <scope>NUCLEOTIDE SEQUENCE</scope>
    <source>
        <strain evidence="3">MT106</strain>
    </source>
</reference>
<dbReference type="OrthoDB" id="5594682at2759"/>
<keyword evidence="2" id="KW-1133">Transmembrane helix</keyword>
<feature type="region of interest" description="Disordered" evidence="1">
    <location>
        <begin position="310"/>
        <end position="330"/>
    </location>
</feature>
<dbReference type="EMBL" id="CAJVPL010002187">
    <property type="protein sequence ID" value="CAG8602261.1"/>
    <property type="molecule type" value="Genomic_DNA"/>
</dbReference>
<organism evidence="3 4">
    <name type="scientific">Ambispora gerdemannii</name>
    <dbReference type="NCBI Taxonomy" id="144530"/>
    <lineage>
        <taxon>Eukaryota</taxon>
        <taxon>Fungi</taxon>
        <taxon>Fungi incertae sedis</taxon>
        <taxon>Mucoromycota</taxon>
        <taxon>Glomeromycotina</taxon>
        <taxon>Glomeromycetes</taxon>
        <taxon>Archaeosporales</taxon>
        <taxon>Ambisporaceae</taxon>
        <taxon>Ambispora</taxon>
    </lineage>
</organism>
<feature type="compositionally biased region" description="Polar residues" evidence="1">
    <location>
        <begin position="321"/>
        <end position="330"/>
    </location>
</feature>
<dbReference type="Proteomes" id="UP000789831">
    <property type="component" value="Unassembled WGS sequence"/>
</dbReference>
<protein>
    <submittedName>
        <fullName evidence="3">11257_t:CDS:1</fullName>
    </submittedName>
</protein>
<feature type="transmembrane region" description="Helical" evidence="2">
    <location>
        <begin position="262"/>
        <end position="283"/>
    </location>
</feature>
<keyword evidence="2" id="KW-0472">Membrane</keyword>
<evidence type="ECO:0000313" key="3">
    <source>
        <dbReference type="EMBL" id="CAG8602261.1"/>
    </source>
</evidence>
<sequence>MVANNYNEESIDAYDVRRSRESRVKLAILIIIGVLIAGFATWNIWRMVEAIQSPVVSVRNANRAEIPGEPCNEYLTNARYDGTNFVNMKGFYNLTGQFCYIFDPQKPANDSSGPPLKYNNATQKIALALYSSKKANNTLGAITNDEWYFFGVFTEREDPTKVRFQIVKMPAISYLYFKRTEIKQNINLDAITGGGTGDTAYDPTADVQLDTSFTSFEISGFGIGPTLWCIFRIIPQNYKTDPKTDTQIYPIQMWFRRVEFTLLQLTANMGGFVSILSAIYFILLGSRRVDPWGVVQRYVIPPAYTPTVFPYTDTKHHPQDDPSSNTPHTQAETLYGNLSETQNSQRFGGTSTSSSVYQPSEVGVVPGMYLPQDDYNDPQIQRLRNELRAEIQGIIAQEIGKLRVYLSKYYFRDLAPEESP</sequence>
<accession>A0A9N9GEQ3</accession>
<evidence type="ECO:0000256" key="2">
    <source>
        <dbReference type="SAM" id="Phobius"/>
    </source>
</evidence>
<evidence type="ECO:0000313" key="4">
    <source>
        <dbReference type="Proteomes" id="UP000789831"/>
    </source>
</evidence>
<keyword evidence="2" id="KW-0812">Transmembrane</keyword>
<keyword evidence="4" id="KW-1185">Reference proteome</keyword>
<gene>
    <name evidence="3" type="ORF">AGERDE_LOCUS9163</name>
</gene>
<proteinExistence type="predicted"/>
<dbReference type="AlphaFoldDB" id="A0A9N9GEQ3"/>
<evidence type="ECO:0000256" key="1">
    <source>
        <dbReference type="SAM" id="MobiDB-lite"/>
    </source>
</evidence>
<comment type="caution">
    <text evidence="3">The sequence shown here is derived from an EMBL/GenBank/DDBJ whole genome shotgun (WGS) entry which is preliminary data.</text>
</comment>
<feature type="transmembrane region" description="Helical" evidence="2">
    <location>
        <begin position="26"/>
        <end position="45"/>
    </location>
</feature>